<sequence length="633" mass="65831">MPSAAFTLRPAALAILLAVAASPVFAQTPAAKPAAPASAAAPRSTPAPAVTPAPAAPVAAPATTAAAPTSGAPADPNAPPPAPPPPPLSDVIFTNGDIITLDDKRPAAQAVAIKGSKIIAVGKSKDILARWKSEGTEVVDLAGKTLAPGFVDAWGQLSRSGLFSVAARLQSPPEGRVGDTGALLRELREWSKGDLAQRFGWIIGFGYDETRLREQRQPSRHDLDSVSRDKPVIIVHQSGRQLVANSRALELAGIGRDSVAPAGGSIGRWPGSKDPDGVLEGSAAFALLGSLPQLPKEERQAMIQEGQGLYLRNGYTTAVEGRATADDLALYTQAAELGTLKLDVLIYADLGSSAQALKGSKTITPRYYKERLKLAGVSFTLDGSAETRSAWLTQPYKLPPPGKRTSYAGYPGASDEQAGELFAQAYASGWQVAVQANGDAAIDQFIKGLGTAADKHPGKDRRPLLVGAQTLRDDQIERLKALGVSLALTPRRLGLSLDVLKDDALGAERTARFIPAGAALKQGVPVFLTHDAAEPEPTPFGALAAAIKRAVGEDQQIGTLDALKAITLLPARQLGEEKLKGSIAVGKLADLVVLSANPLKTPADKLGEIRVIGTVKEGVTVFGGSEGGVPITR</sequence>
<feature type="compositionally biased region" description="Low complexity" evidence="1">
    <location>
        <begin position="56"/>
        <end position="75"/>
    </location>
</feature>
<dbReference type="AlphaFoldDB" id="A0A848G4P8"/>
<accession>A0A848G4P8</accession>
<dbReference type="Gene3D" id="3.20.20.140">
    <property type="entry name" value="Metal-dependent hydrolases"/>
    <property type="match status" value="1"/>
</dbReference>
<proteinExistence type="predicted"/>
<dbReference type="CDD" id="cd01300">
    <property type="entry name" value="YtcJ_like"/>
    <property type="match status" value="1"/>
</dbReference>
<evidence type="ECO:0000259" key="3">
    <source>
        <dbReference type="Pfam" id="PF07969"/>
    </source>
</evidence>
<dbReference type="RefSeq" id="WP_169146743.1">
    <property type="nucleotide sequence ID" value="NZ_JABBGA010000013.1"/>
</dbReference>
<dbReference type="SUPFAM" id="SSF51556">
    <property type="entry name" value="Metallo-dependent hydrolases"/>
    <property type="match status" value="1"/>
</dbReference>
<dbReference type="PANTHER" id="PTHR22642">
    <property type="entry name" value="IMIDAZOLONEPROPIONASE"/>
    <property type="match status" value="1"/>
</dbReference>
<evidence type="ECO:0000256" key="2">
    <source>
        <dbReference type="SAM" id="SignalP"/>
    </source>
</evidence>
<dbReference type="Gene3D" id="3.10.310.70">
    <property type="match status" value="1"/>
</dbReference>
<dbReference type="PANTHER" id="PTHR22642:SF2">
    <property type="entry name" value="PROTEIN LONG AFTER FAR-RED 3"/>
    <property type="match status" value="1"/>
</dbReference>
<keyword evidence="5" id="KW-1185">Reference proteome</keyword>
<dbReference type="EMBL" id="JABBGA010000013">
    <property type="protein sequence ID" value="NML27208.1"/>
    <property type="molecule type" value="Genomic_DNA"/>
</dbReference>
<evidence type="ECO:0000313" key="5">
    <source>
        <dbReference type="Proteomes" id="UP000580043"/>
    </source>
</evidence>
<gene>
    <name evidence="4" type="ORF">HHL15_15760</name>
</gene>
<keyword evidence="4" id="KW-0378">Hydrolase</keyword>
<keyword evidence="2" id="KW-0732">Signal</keyword>
<feature type="signal peptide" evidence="2">
    <location>
        <begin position="1"/>
        <end position="26"/>
    </location>
</feature>
<feature type="region of interest" description="Disordered" evidence="1">
    <location>
        <begin position="31"/>
        <end position="93"/>
    </location>
</feature>
<protein>
    <submittedName>
        <fullName evidence="4">Amidohydrolase</fullName>
    </submittedName>
</protein>
<feature type="domain" description="Amidohydrolase 3" evidence="3">
    <location>
        <begin position="137"/>
        <end position="622"/>
    </location>
</feature>
<dbReference type="Pfam" id="PF07969">
    <property type="entry name" value="Amidohydro_3"/>
    <property type="match status" value="1"/>
</dbReference>
<dbReference type="Gene3D" id="2.30.40.10">
    <property type="entry name" value="Urease, subunit C, domain 1"/>
    <property type="match status" value="1"/>
</dbReference>
<feature type="compositionally biased region" description="Low complexity" evidence="1">
    <location>
        <begin position="31"/>
        <end position="48"/>
    </location>
</feature>
<evidence type="ECO:0000256" key="1">
    <source>
        <dbReference type="SAM" id="MobiDB-lite"/>
    </source>
</evidence>
<comment type="caution">
    <text evidence="4">The sequence shown here is derived from an EMBL/GenBank/DDBJ whole genome shotgun (WGS) entry which is preliminary data.</text>
</comment>
<dbReference type="SUPFAM" id="SSF51338">
    <property type="entry name" value="Composite domain of metallo-dependent hydrolases"/>
    <property type="match status" value="1"/>
</dbReference>
<dbReference type="GO" id="GO:0016810">
    <property type="term" value="F:hydrolase activity, acting on carbon-nitrogen (but not peptide) bonds"/>
    <property type="evidence" value="ECO:0007669"/>
    <property type="project" value="InterPro"/>
</dbReference>
<name>A0A848G4P8_9RHOO</name>
<dbReference type="InterPro" id="IPR013108">
    <property type="entry name" value="Amidohydro_3"/>
</dbReference>
<feature type="chain" id="PRO_5032361875" evidence="2">
    <location>
        <begin position="27"/>
        <end position="633"/>
    </location>
</feature>
<evidence type="ECO:0000313" key="4">
    <source>
        <dbReference type="EMBL" id="NML27208.1"/>
    </source>
</evidence>
<dbReference type="Proteomes" id="UP000580043">
    <property type="component" value="Unassembled WGS sequence"/>
</dbReference>
<organism evidence="4 5">
    <name type="scientific">Zoogloea dura</name>
    <dbReference type="NCBI Taxonomy" id="2728840"/>
    <lineage>
        <taxon>Bacteria</taxon>
        <taxon>Pseudomonadati</taxon>
        <taxon>Pseudomonadota</taxon>
        <taxon>Betaproteobacteria</taxon>
        <taxon>Rhodocyclales</taxon>
        <taxon>Zoogloeaceae</taxon>
        <taxon>Zoogloea</taxon>
    </lineage>
</organism>
<dbReference type="InterPro" id="IPR033932">
    <property type="entry name" value="YtcJ-like"/>
</dbReference>
<dbReference type="InterPro" id="IPR032466">
    <property type="entry name" value="Metal_Hydrolase"/>
</dbReference>
<reference evidence="4 5" key="1">
    <citation type="submission" date="2020-04" db="EMBL/GenBank/DDBJ databases">
        <title>Zoogloea sp. G-4-1-14 isolated from soil.</title>
        <authorList>
            <person name="Dahal R.H."/>
        </authorList>
    </citation>
    <scope>NUCLEOTIDE SEQUENCE [LARGE SCALE GENOMIC DNA]</scope>
    <source>
        <strain evidence="4 5">G-4-1-14</strain>
    </source>
</reference>
<feature type="compositionally biased region" description="Pro residues" evidence="1">
    <location>
        <begin position="76"/>
        <end position="88"/>
    </location>
</feature>
<dbReference type="InterPro" id="IPR011059">
    <property type="entry name" value="Metal-dep_hydrolase_composite"/>
</dbReference>